<dbReference type="OrthoDB" id="9795763at2"/>
<dbReference type="AlphaFoldDB" id="A0A191WFM6"/>
<evidence type="ECO:0000256" key="5">
    <source>
        <dbReference type="PIRSR" id="PIRSR602678-1"/>
    </source>
</evidence>
<evidence type="ECO:0000256" key="1">
    <source>
        <dbReference type="ARBA" id="ARBA00006964"/>
    </source>
</evidence>
<dbReference type="KEGG" id="agy:ATC03_10475"/>
<dbReference type="PANTHER" id="PTHR13799:SF14">
    <property type="entry name" value="GTP CYCLOHYDROLASE 1 TYPE 2 HOMOLOG"/>
    <property type="match status" value="1"/>
</dbReference>
<name>A0A191WFM6_9MICO</name>
<dbReference type="SUPFAM" id="SSF102705">
    <property type="entry name" value="NIF3 (NGG1p interacting factor 3)-like"/>
    <property type="match status" value="1"/>
</dbReference>
<dbReference type="InterPro" id="IPR002678">
    <property type="entry name" value="DUF34/NIF3"/>
</dbReference>
<feature type="binding site" evidence="5">
    <location>
        <position position="66"/>
    </location>
    <ligand>
        <name>a divalent metal cation</name>
        <dbReference type="ChEBI" id="CHEBI:60240"/>
        <label>1</label>
    </ligand>
</feature>
<dbReference type="Proteomes" id="UP000078437">
    <property type="component" value="Chromosome"/>
</dbReference>
<dbReference type="GO" id="GO:0046872">
    <property type="term" value="F:metal ion binding"/>
    <property type="evidence" value="ECO:0007669"/>
    <property type="project" value="UniProtKB-KW"/>
</dbReference>
<feature type="binding site" evidence="5">
    <location>
        <position position="236"/>
    </location>
    <ligand>
        <name>a divalent metal cation</name>
        <dbReference type="ChEBI" id="CHEBI:60240"/>
        <label>1</label>
    </ligand>
</feature>
<gene>
    <name evidence="6" type="ORF">ATC03_10475</name>
</gene>
<dbReference type="GO" id="GO:0005737">
    <property type="term" value="C:cytoplasm"/>
    <property type="evidence" value="ECO:0007669"/>
    <property type="project" value="TreeGrafter"/>
</dbReference>
<comment type="subunit">
    <text evidence="2">Homohexamer.</text>
</comment>
<reference evidence="6 7" key="1">
    <citation type="journal article" date="2016" name="Int. J. Syst. Evol. Microbiol.">
        <title>Agromyces aureus sp. nov., isolated from the rhizosphere of Salix caprea L. grown in a heavy-metal-contaminated soil.</title>
        <authorList>
            <person name="Corretto E."/>
            <person name="Antonielli L."/>
            <person name="Sessitsch A."/>
            <person name="Compant S."/>
            <person name="Gorfer M."/>
            <person name="Kuffner M."/>
            <person name="Brader G."/>
        </authorList>
    </citation>
    <scope>NUCLEOTIDE SEQUENCE [LARGE SCALE GENOMIC DNA]</scope>
    <source>
        <strain evidence="6 7">AR33</strain>
    </source>
</reference>
<dbReference type="STRING" id="453304.ATC03_10475"/>
<evidence type="ECO:0000256" key="4">
    <source>
        <dbReference type="ARBA" id="ARBA00022723"/>
    </source>
</evidence>
<dbReference type="Pfam" id="PF01784">
    <property type="entry name" value="DUF34_NIF3"/>
    <property type="match status" value="1"/>
</dbReference>
<dbReference type="NCBIfam" id="TIGR00486">
    <property type="entry name" value="YbgI_SA1388"/>
    <property type="match status" value="1"/>
</dbReference>
<protein>
    <recommendedName>
        <fullName evidence="3">GTP cyclohydrolase 1 type 2 homolog</fullName>
    </recommendedName>
</protein>
<dbReference type="InterPro" id="IPR036069">
    <property type="entry name" value="DUF34/NIF3_sf"/>
</dbReference>
<feature type="binding site" evidence="5">
    <location>
        <position position="105"/>
    </location>
    <ligand>
        <name>a divalent metal cation</name>
        <dbReference type="ChEBI" id="CHEBI:60240"/>
        <label>1</label>
    </ligand>
</feature>
<sequence length="276" mass="28936">MPADLADVLSTIERLWPVAGAESWDSVGLVTGDPAAEVRRVLFTVDAVGETVDEALEWGADLVIAHHPLLLRGVTTVAEDRYKGAILARLIRGGCALVAAHTNADVVERGTSAVLAERLGLVDTRPIVPSAGPGGVTGDGLGRVGRLAAPTTVGRLARQLAEILPPTATGVRVAGGFDDPVETVALCGGAGDSLLGDPAVRDADAYITADLRHHPASESREQSRLTGGPALIDVSHWASEWLWLDAAAAQLGEAHPELELRVSELRTDPWDFQVVQ</sequence>
<feature type="binding site" evidence="5">
    <location>
        <position position="240"/>
    </location>
    <ligand>
        <name>a divalent metal cation</name>
        <dbReference type="ChEBI" id="CHEBI:60240"/>
        <label>1</label>
    </ligand>
</feature>
<dbReference type="FunFam" id="3.40.1390.30:FF:000001">
    <property type="entry name" value="GTP cyclohydrolase 1 type 2"/>
    <property type="match status" value="1"/>
</dbReference>
<dbReference type="PANTHER" id="PTHR13799">
    <property type="entry name" value="NGG1 INTERACTING FACTOR 3"/>
    <property type="match status" value="1"/>
</dbReference>
<comment type="similarity">
    <text evidence="1">Belongs to the GTP cyclohydrolase I type 2/NIF3 family.</text>
</comment>
<feature type="binding site" evidence="5">
    <location>
        <position position="67"/>
    </location>
    <ligand>
        <name>a divalent metal cation</name>
        <dbReference type="ChEBI" id="CHEBI:60240"/>
        <label>1</label>
    </ligand>
</feature>
<keyword evidence="4 5" id="KW-0479">Metal-binding</keyword>
<dbReference type="Gene3D" id="3.40.1390.30">
    <property type="entry name" value="NIF3 (NGG1p interacting factor 3)-like"/>
    <property type="match status" value="2"/>
</dbReference>
<accession>A0A191WFM6</accession>
<proteinExistence type="inferred from homology"/>
<evidence type="ECO:0000256" key="2">
    <source>
        <dbReference type="ARBA" id="ARBA00011643"/>
    </source>
</evidence>
<organism evidence="6 7">
    <name type="scientific">Agromyces aureus</name>
    <dbReference type="NCBI Taxonomy" id="453304"/>
    <lineage>
        <taxon>Bacteria</taxon>
        <taxon>Bacillati</taxon>
        <taxon>Actinomycetota</taxon>
        <taxon>Actinomycetes</taxon>
        <taxon>Micrococcales</taxon>
        <taxon>Microbacteriaceae</taxon>
        <taxon>Agromyces</taxon>
    </lineage>
</organism>
<dbReference type="RefSeq" id="WP_067876579.1">
    <property type="nucleotide sequence ID" value="NZ_CP013979.1"/>
</dbReference>
<reference evidence="7" key="2">
    <citation type="submission" date="2016-01" db="EMBL/GenBank/DDBJ databases">
        <title>Complete genome sequence of Agromyces aureus AR33T and comparison with related organisms.</title>
        <authorList>
            <person name="Corretto E."/>
            <person name="Antonielli L."/>
            <person name="Sessitsch A."/>
            <person name="Brader G."/>
        </authorList>
    </citation>
    <scope>NUCLEOTIDE SEQUENCE [LARGE SCALE GENOMIC DNA]</scope>
    <source>
        <strain evidence="7">AR33</strain>
    </source>
</reference>
<evidence type="ECO:0000313" key="7">
    <source>
        <dbReference type="Proteomes" id="UP000078437"/>
    </source>
</evidence>
<evidence type="ECO:0000256" key="3">
    <source>
        <dbReference type="ARBA" id="ARBA00022112"/>
    </source>
</evidence>
<keyword evidence="7" id="KW-1185">Reference proteome</keyword>
<dbReference type="EMBL" id="CP013979">
    <property type="protein sequence ID" value="ANJ27090.1"/>
    <property type="molecule type" value="Genomic_DNA"/>
</dbReference>
<evidence type="ECO:0000313" key="6">
    <source>
        <dbReference type="EMBL" id="ANJ27090.1"/>
    </source>
</evidence>